<evidence type="ECO:0000313" key="2">
    <source>
        <dbReference type="EMBL" id="KAF4728855.1"/>
    </source>
</evidence>
<keyword evidence="3" id="KW-1185">Reference proteome</keyword>
<reference evidence="3 4" key="1">
    <citation type="submission" date="2020-04" db="EMBL/GenBank/DDBJ databases">
        <title>Perkinsus olseni comparative genomics.</title>
        <authorList>
            <person name="Bogema D.R."/>
        </authorList>
    </citation>
    <scope>NUCLEOTIDE SEQUENCE [LARGE SCALE GENOMIC DNA]</scope>
    <source>
        <strain evidence="2">ATCC PRA-205</strain>
        <strain evidence="1 3">ATCC PRA-207</strain>
    </source>
</reference>
<name>A0A7J6S871_PEROL</name>
<organism evidence="2 4">
    <name type="scientific">Perkinsus olseni</name>
    <name type="common">Perkinsus atlanticus</name>
    <dbReference type="NCBI Taxonomy" id="32597"/>
    <lineage>
        <taxon>Eukaryota</taxon>
        <taxon>Sar</taxon>
        <taxon>Alveolata</taxon>
        <taxon>Perkinsozoa</taxon>
        <taxon>Perkinsea</taxon>
        <taxon>Perkinsida</taxon>
        <taxon>Perkinsidae</taxon>
        <taxon>Perkinsus</taxon>
    </lineage>
</organism>
<dbReference type="Proteomes" id="UP000553632">
    <property type="component" value="Unassembled WGS sequence"/>
</dbReference>
<dbReference type="EMBL" id="JABANM010016801">
    <property type="protein sequence ID" value="KAF4728855.1"/>
    <property type="molecule type" value="Genomic_DNA"/>
</dbReference>
<sequence>AGVVTEDDDSAELLALDGRPVEPLDDSVETFQDGEILLPVDDFIIHAEALPGAAGGGRCGMEKNTEATLRSITVSNDAVVVWRDRGVLAATIVGSPSVATEDDHALLEIDRPICA</sequence>
<dbReference type="Proteomes" id="UP000574390">
    <property type="component" value="Unassembled WGS sequence"/>
</dbReference>
<accession>A0A7J6S871</accession>
<feature type="non-terminal residue" evidence="2">
    <location>
        <position position="115"/>
    </location>
</feature>
<gene>
    <name evidence="2" type="ORF">FOZ62_022202</name>
    <name evidence="1" type="ORF">FOZ63_024496</name>
</gene>
<feature type="non-terminal residue" evidence="2">
    <location>
        <position position="1"/>
    </location>
</feature>
<dbReference type="AlphaFoldDB" id="A0A7J6S871"/>
<dbReference type="EMBL" id="JABANO010035472">
    <property type="protein sequence ID" value="KAF4703443.1"/>
    <property type="molecule type" value="Genomic_DNA"/>
</dbReference>
<proteinExistence type="predicted"/>
<evidence type="ECO:0000313" key="4">
    <source>
        <dbReference type="Proteomes" id="UP000574390"/>
    </source>
</evidence>
<protein>
    <submittedName>
        <fullName evidence="2">Uncharacterized protein</fullName>
    </submittedName>
</protein>
<comment type="caution">
    <text evidence="2">The sequence shown here is derived from an EMBL/GenBank/DDBJ whole genome shotgun (WGS) entry which is preliminary data.</text>
</comment>
<evidence type="ECO:0000313" key="3">
    <source>
        <dbReference type="Proteomes" id="UP000553632"/>
    </source>
</evidence>
<evidence type="ECO:0000313" key="1">
    <source>
        <dbReference type="EMBL" id="KAF4703443.1"/>
    </source>
</evidence>